<protein>
    <recommendedName>
        <fullName evidence="4">homogentisate 1,2-dioxygenase</fullName>
        <ecNumber evidence="4">1.13.11.5</ecNumber>
    </recommendedName>
</protein>
<feature type="binding site" evidence="12">
    <location>
        <position position="375"/>
    </location>
    <ligand>
        <name>Fe cation</name>
        <dbReference type="ChEBI" id="CHEBI:24875"/>
    </ligand>
</feature>
<evidence type="ECO:0000256" key="3">
    <source>
        <dbReference type="ARBA" id="ARBA00007757"/>
    </source>
</evidence>
<evidence type="ECO:0000259" key="13">
    <source>
        <dbReference type="Pfam" id="PF04209"/>
    </source>
</evidence>
<dbReference type="CDD" id="cd07000">
    <property type="entry name" value="cupin_HGO_N"/>
    <property type="match status" value="1"/>
</dbReference>
<dbReference type="Pfam" id="PF20510">
    <property type="entry name" value="HgmA_N"/>
    <property type="match status" value="1"/>
</dbReference>
<dbReference type="UniPathway" id="UPA00139">
    <property type="reaction ID" value="UER00339"/>
</dbReference>
<feature type="active site" description="Proton acceptor" evidence="11">
    <location>
        <position position="295"/>
    </location>
</feature>
<comment type="similarity">
    <text evidence="3">Belongs to the homogentisate dioxygenase family.</text>
</comment>
<evidence type="ECO:0000256" key="2">
    <source>
        <dbReference type="ARBA" id="ARBA00004704"/>
    </source>
</evidence>
<feature type="binding site" evidence="12">
    <location>
        <position position="353"/>
    </location>
    <ligand>
        <name>homogentisate</name>
        <dbReference type="ChEBI" id="CHEBI:16169"/>
    </ligand>
</feature>
<dbReference type="InterPro" id="IPR014710">
    <property type="entry name" value="RmlC-like_jellyroll"/>
</dbReference>
<evidence type="ECO:0000256" key="9">
    <source>
        <dbReference type="ARBA" id="ARBA00023004"/>
    </source>
</evidence>
<dbReference type="EMBL" id="HG937693">
    <property type="protein sequence ID" value="CDP34863.1"/>
    <property type="molecule type" value="Genomic_DNA"/>
</dbReference>
<name>A0A060T1P0_BLAAD</name>
<evidence type="ECO:0000256" key="6">
    <source>
        <dbReference type="ARBA" id="ARBA00022878"/>
    </source>
</evidence>
<evidence type="ECO:0000256" key="1">
    <source>
        <dbReference type="ARBA" id="ARBA00001962"/>
    </source>
</evidence>
<dbReference type="InterPro" id="IPR011051">
    <property type="entry name" value="RmlC_Cupin_sf"/>
</dbReference>
<gene>
    <name evidence="15" type="ORF">GNLVRS02_ARAD1C22176g</name>
</gene>
<dbReference type="AlphaFoldDB" id="A0A060T1P0"/>
<dbReference type="InterPro" id="IPR005708">
    <property type="entry name" value="Homogentis_dOase"/>
</dbReference>
<dbReference type="GO" id="GO:0006559">
    <property type="term" value="P:L-phenylalanine catabolic process"/>
    <property type="evidence" value="ECO:0007669"/>
    <property type="project" value="UniProtKB-UniPathway"/>
</dbReference>
<dbReference type="PhylomeDB" id="A0A060T1P0"/>
<dbReference type="SUPFAM" id="SSF51182">
    <property type="entry name" value="RmlC-like cupins"/>
    <property type="match status" value="1"/>
</dbReference>
<evidence type="ECO:0000256" key="11">
    <source>
        <dbReference type="PIRSR" id="PIRSR605708-1"/>
    </source>
</evidence>
<feature type="binding site" evidence="12">
    <location>
        <position position="338"/>
    </location>
    <ligand>
        <name>Fe cation</name>
        <dbReference type="ChEBI" id="CHEBI:24875"/>
    </ligand>
</feature>
<dbReference type="GO" id="GO:0006572">
    <property type="term" value="P:L-tyrosine catabolic process"/>
    <property type="evidence" value="ECO:0007669"/>
    <property type="project" value="UniProtKB-KW"/>
</dbReference>
<evidence type="ECO:0000256" key="8">
    <source>
        <dbReference type="ARBA" id="ARBA00023002"/>
    </source>
</evidence>
<dbReference type="FunFam" id="2.60.120.10:FF:000034">
    <property type="entry name" value="Homogentisate 1,2-dioxygenase"/>
    <property type="match status" value="1"/>
</dbReference>
<reference evidence="15" key="1">
    <citation type="submission" date="2014-02" db="EMBL/GenBank/DDBJ databases">
        <authorList>
            <person name="Genoscope - CEA"/>
        </authorList>
    </citation>
    <scope>NUCLEOTIDE SEQUENCE</scope>
    <source>
        <strain evidence="15">LS3</strain>
    </source>
</reference>
<feature type="binding site" evidence="12">
    <location>
        <position position="344"/>
    </location>
    <ligand>
        <name>Fe cation</name>
        <dbReference type="ChEBI" id="CHEBI:24875"/>
    </ligand>
</feature>
<keyword evidence="8" id="KW-0560">Oxidoreductase</keyword>
<keyword evidence="5 12" id="KW-0479">Metal-binding</keyword>
<comment type="pathway">
    <text evidence="2">Amino-acid degradation; L-phenylalanine degradation; acetoacetate and fumarate from L-phenylalanine: step 4/6.</text>
</comment>
<feature type="domain" description="Homogentisate 1,2-dioxygenase C-terminal" evidence="13">
    <location>
        <begin position="284"/>
        <end position="440"/>
    </location>
</feature>
<dbReference type="PANTHER" id="PTHR11056">
    <property type="entry name" value="HOMOGENTISATE 1,2-DIOXYGENASE"/>
    <property type="match status" value="1"/>
</dbReference>
<sequence>MPVTIGSKFETKDPYKYGWGISSYQQTEALEGAVPRTQNSPQKCPYGLYAEKLSGTAFTAPRAENKQTWFYRTMPSACHTPLEPMHSKVDYKPDNLLNVPRQLRWSPFDMDNKGTFIEGLRFMGGAGDPRLKHGLGIFLYTAAKDMGKEAFYSGDGDMLIVPQTGDLDIQTEHGKLYVRPKEIVVIPRGVRFRVRLPQQQARGYILETYTGHFELPELGPIGSNCLANDRDFEVPLACYEDIDEEHRLVAKYNGQFFQAKVDHSPFNVVGWHGLYYPYKYDLGKFNILGSVTFDHPDPSLYTVLTVKSDHPGTAIADFVIFAPRYLVQENTFRPPWYHRNTMSEWMGLICGDYDAKKGGGFQPGGASLHNVMGSHGPDAGTFDEASNAELAPKLVSEGSIAFMFESSMMIGVSPWAWQECHHKVQEEYNHETWLPLKKHFSGPPSGSA</sequence>
<evidence type="ECO:0000256" key="10">
    <source>
        <dbReference type="ARBA" id="ARBA00023232"/>
    </source>
</evidence>
<evidence type="ECO:0000256" key="12">
    <source>
        <dbReference type="PIRSR" id="PIRSR605708-2"/>
    </source>
</evidence>
<evidence type="ECO:0000256" key="4">
    <source>
        <dbReference type="ARBA" id="ARBA00013127"/>
    </source>
</evidence>
<dbReference type="GO" id="GO:0046872">
    <property type="term" value="F:metal ion binding"/>
    <property type="evidence" value="ECO:0007669"/>
    <property type="project" value="UniProtKB-KW"/>
</dbReference>
<keyword evidence="7" id="KW-0223">Dioxygenase</keyword>
<dbReference type="Gene3D" id="2.60.120.10">
    <property type="entry name" value="Jelly Rolls"/>
    <property type="match status" value="1"/>
</dbReference>
<dbReference type="NCBIfam" id="TIGR01015">
    <property type="entry name" value="hmgA"/>
    <property type="match status" value="1"/>
</dbReference>
<comment type="cofactor">
    <cofactor evidence="1 12">
        <name>Fe cation</name>
        <dbReference type="ChEBI" id="CHEBI:24875"/>
    </cofactor>
</comment>
<reference evidence="15" key="2">
    <citation type="submission" date="2014-06" db="EMBL/GenBank/DDBJ databases">
        <title>The complete genome of Blastobotrys (Arxula) adeninivorans LS3 - a yeast of biotechnological interest.</title>
        <authorList>
            <person name="Kunze G."/>
            <person name="Gaillardin C."/>
            <person name="Czernicka M."/>
            <person name="Durrens P."/>
            <person name="Martin T."/>
            <person name="Boer E."/>
            <person name="Gabaldon T."/>
            <person name="Cruz J."/>
            <person name="Talla E."/>
            <person name="Marck C."/>
            <person name="Goffeau A."/>
            <person name="Barbe V."/>
            <person name="Baret P."/>
            <person name="Baronian K."/>
            <person name="Beier S."/>
            <person name="Bleykasten C."/>
            <person name="Bode R."/>
            <person name="Casaregola S."/>
            <person name="Despons L."/>
            <person name="Fairhead C."/>
            <person name="Giersberg M."/>
            <person name="Gierski P."/>
            <person name="Hahnel U."/>
            <person name="Hartmann A."/>
            <person name="Jankowska D."/>
            <person name="Jubin C."/>
            <person name="Jung P."/>
            <person name="Lafontaine I."/>
            <person name="Leh-Louis V."/>
            <person name="Lemaire M."/>
            <person name="Marcet-Houben M."/>
            <person name="Mascher M."/>
            <person name="Morel G."/>
            <person name="Richard G.-F."/>
            <person name="Riechen J."/>
            <person name="Sacerdot C."/>
            <person name="Sarkar A."/>
            <person name="Savel G."/>
            <person name="Schacherer J."/>
            <person name="Sherman D."/>
            <person name="Straub M.-L."/>
            <person name="Stein N."/>
            <person name="Thierry A."/>
            <person name="Trautwein-Schult A."/>
            <person name="Westhof E."/>
            <person name="Worch S."/>
            <person name="Dujon B."/>
            <person name="Souciet J.-L."/>
            <person name="Wincker P."/>
            <person name="Scholz U."/>
            <person name="Neuveglise N."/>
        </authorList>
    </citation>
    <scope>NUCLEOTIDE SEQUENCE</scope>
    <source>
        <strain evidence="15">LS3</strain>
    </source>
</reference>
<dbReference type="GO" id="GO:0005737">
    <property type="term" value="C:cytoplasm"/>
    <property type="evidence" value="ECO:0007669"/>
    <property type="project" value="TreeGrafter"/>
</dbReference>
<dbReference type="InterPro" id="IPR046451">
    <property type="entry name" value="HgmA_C"/>
</dbReference>
<keyword evidence="9 12" id="KW-0408">Iron</keyword>
<accession>A0A060T1P0</accession>
<keyword evidence="10" id="KW-0585">Phenylalanine catabolism</keyword>
<evidence type="ECO:0000256" key="5">
    <source>
        <dbReference type="ARBA" id="ARBA00022723"/>
    </source>
</evidence>
<dbReference type="PANTHER" id="PTHR11056:SF0">
    <property type="entry name" value="HOMOGENTISATE 1,2-DIOXYGENASE"/>
    <property type="match status" value="1"/>
</dbReference>
<dbReference type="EC" id="1.13.11.5" evidence="4"/>
<evidence type="ECO:0000313" key="15">
    <source>
        <dbReference type="EMBL" id="CDP34863.1"/>
    </source>
</evidence>
<proteinExistence type="inferred from homology"/>
<dbReference type="InterPro" id="IPR046452">
    <property type="entry name" value="HgmA_N"/>
</dbReference>
<evidence type="ECO:0000259" key="14">
    <source>
        <dbReference type="Pfam" id="PF20510"/>
    </source>
</evidence>
<feature type="domain" description="Homogentisate 1,2-dioxygenase N-terminal" evidence="14">
    <location>
        <begin position="17"/>
        <end position="282"/>
    </location>
</feature>
<evidence type="ECO:0000256" key="7">
    <source>
        <dbReference type="ARBA" id="ARBA00022964"/>
    </source>
</evidence>
<organism evidence="15">
    <name type="scientific">Blastobotrys adeninivorans</name>
    <name type="common">Yeast</name>
    <name type="synonym">Arxula adeninivorans</name>
    <dbReference type="NCBI Taxonomy" id="409370"/>
    <lineage>
        <taxon>Eukaryota</taxon>
        <taxon>Fungi</taxon>
        <taxon>Dikarya</taxon>
        <taxon>Ascomycota</taxon>
        <taxon>Saccharomycotina</taxon>
        <taxon>Dipodascomycetes</taxon>
        <taxon>Dipodascales</taxon>
        <taxon>Trichomonascaceae</taxon>
        <taxon>Blastobotrys</taxon>
    </lineage>
</organism>
<keyword evidence="6" id="KW-0828">Tyrosine catabolism</keyword>
<feature type="binding site" evidence="12">
    <location>
        <position position="375"/>
    </location>
    <ligand>
        <name>homogentisate</name>
        <dbReference type="ChEBI" id="CHEBI:16169"/>
    </ligand>
</feature>
<dbReference type="GO" id="GO:0004411">
    <property type="term" value="F:homogentisate 1,2-dioxygenase activity"/>
    <property type="evidence" value="ECO:0007669"/>
    <property type="project" value="UniProtKB-EC"/>
</dbReference>
<dbReference type="Pfam" id="PF04209">
    <property type="entry name" value="HgmA_C"/>
    <property type="match status" value="1"/>
</dbReference>